<dbReference type="AlphaFoldDB" id="A0AAD9V3N4"/>
<organism evidence="2 3">
    <name type="scientific">Acropora cervicornis</name>
    <name type="common">Staghorn coral</name>
    <dbReference type="NCBI Taxonomy" id="6130"/>
    <lineage>
        <taxon>Eukaryota</taxon>
        <taxon>Metazoa</taxon>
        <taxon>Cnidaria</taxon>
        <taxon>Anthozoa</taxon>
        <taxon>Hexacorallia</taxon>
        <taxon>Scleractinia</taxon>
        <taxon>Astrocoeniina</taxon>
        <taxon>Acroporidae</taxon>
        <taxon>Acropora</taxon>
    </lineage>
</organism>
<dbReference type="Proteomes" id="UP001249851">
    <property type="component" value="Unassembled WGS sequence"/>
</dbReference>
<keyword evidence="1" id="KW-0732">Signal</keyword>
<protein>
    <submittedName>
        <fullName evidence="2">Uncharacterized protein</fullName>
    </submittedName>
</protein>
<accession>A0AAD9V3N4</accession>
<sequence>METGSLLQVAIFAVLISLSYSAPIEDEDDAGVAERKPLLEKLGMELYRDPQHHMPHKKLCYCGYGSGPPVMPPMPWPGFPPLPIPQPYRPVSRKGGDSSDEEE</sequence>
<evidence type="ECO:0000313" key="2">
    <source>
        <dbReference type="EMBL" id="KAK2560058.1"/>
    </source>
</evidence>
<reference evidence="2" key="2">
    <citation type="journal article" date="2023" name="Science">
        <title>Genomic signatures of disease resistance in endangered staghorn corals.</title>
        <authorList>
            <person name="Vollmer S.V."/>
            <person name="Selwyn J.D."/>
            <person name="Despard B.A."/>
            <person name="Roesel C.L."/>
        </authorList>
    </citation>
    <scope>NUCLEOTIDE SEQUENCE</scope>
    <source>
        <strain evidence="2">K2</strain>
    </source>
</reference>
<keyword evidence="3" id="KW-1185">Reference proteome</keyword>
<dbReference type="EMBL" id="JARQWQ010000037">
    <property type="protein sequence ID" value="KAK2560058.1"/>
    <property type="molecule type" value="Genomic_DNA"/>
</dbReference>
<reference evidence="2" key="1">
    <citation type="journal article" date="2023" name="G3 (Bethesda)">
        <title>Whole genome assembly and annotation of the endangered Caribbean coral Acropora cervicornis.</title>
        <authorList>
            <person name="Selwyn J.D."/>
            <person name="Vollmer S.V."/>
        </authorList>
    </citation>
    <scope>NUCLEOTIDE SEQUENCE</scope>
    <source>
        <strain evidence="2">K2</strain>
    </source>
</reference>
<feature type="signal peptide" evidence="1">
    <location>
        <begin position="1"/>
        <end position="21"/>
    </location>
</feature>
<evidence type="ECO:0000313" key="3">
    <source>
        <dbReference type="Proteomes" id="UP001249851"/>
    </source>
</evidence>
<gene>
    <name evidence="2" type="ORF">P5673_017008</name>
</gene>
<name>A0AAD9V3N4_ACRCE</name>
<feature type="chain" id="PRO_5042151149" evidence="1">
    <location>
        <begin position="22"/>
        <end position="103"/>
    </location>
</feature>
<comment type="caution">
    <text evidence="2">The sequence shown here is derived from an EMBL/GenBank/DDBJ whole genome shotgun (WGS) entry which is preliminary data.</text>
</comment>
<proteinExistence type="predicted"/>
<evidence type="ECO:0000256" key="1">
    <source>
        <dbReference type="SAM" id="SignalP"/>
    </source>
</evidence>